<feature type="region of interest" description="Disordered" evidence="6">
    <location>
        <begin position="1753"/>
        <end position="1787"/>
    </location>
</feature>
<dbReference type="GO" id="GO:0005524">
    <property type="term" value="F:ATP binding"/>
    <property type="evidence" value="ECO:0007669"/>
    <property type="project" value="UniProtKB-KW"/>
</dbReference>
<dbReference type="SUPFAM" id="SSF52980">
    <property type="entry name" value="Restriction endonuclease-like"/>
    <property type="match status" value="1"/>
</dbReference>
<protein>
    <submittedName>
        <fullName evidence="10">DUF4011 domain-containing protein</fullName>
    </submittedName>
</protein>
<dbReference type="InterPro" id="IPR025103">
    <property type="entry name" value="DUF4011"/>
</dbReference>
<comment type="similarity">
    <text evidence="1">Belongs to the DNA2/NAM7 helicase family.</text>
</comment>
<dbReference type="PANTHER" id="PTHR43788:SF8">
    <property type="entry name" value="DNA-BINDING PROTEIN SMUBP-2"/>
    <property type="match status" value="1"/>
</dbReference>
<keyword evidence="5" id="KW-0067">ATP-binding</keyword>
<feature type="compositionally biased region" description="Acidic residues" evidence="6">
    <location>
        <begin position="1754"/>
        <end position="1767"/>
    </location>
</feature>
<evidence type="ECO:0000256" key="3">
    <source>
        <dbReference type="ARBA" id="ARBA00022801"/>
    </source>
</evidence>
<evidence type="ECO:0000313" key="10">
    <source>
        <dbReference type="EMBL" id="QEI04652.1"/>
    </source>
</evidence>
<dbReference type="Pfam" id="PF13195">
    <property type="entry name" value="DUF4011"/>
    <property type="match status" value="1"/>
</dbReference>
<keyword evidence="11" id="KW-1185">Reference proteome</keyword>
<evidence type="ECO:0000313" key="11">
    <source>
        <dbReference type="Proteomes" id="UP000325161"/>
    </source>
</evidence>
<dbReference type="GO" id="GO:0016787">
    <property type="term" value="F:hydrolase activity"/>
    <property type="evidence" value="ECO:0007669"/>
    <property type="project" value="UniProtKB-KW"/>
</dbReference>
<feature type="compositionally biased region" description="Low complexity" evidence="6">
    <location>
        <begin position="1768"/>
        <end position="1777"/>
    </location>
</feature>
<dbReference type="CDD" id="cd18808">
    <property type="entry name" value="SF1_C_Upf1"/>
    <property type="match status" value="1"/>
</dbReference>
<keyword evidence="4" id="KW-0347">Helicase</keyword>
<evidence type="ECO:0000259" key="9">
    <source>
        <dbReference type="Pfam" id="PF18741"/>
    </source>
</evidence>
<gene>
    <name evidence="10" type="ORF">FXN63_01465</name>
</gene>
<dbReference type="InterPro" id="IPR011335">
    <property type="entry name" value="Restrct_endonuc-II-like"/>
</dbReference>
<evidence type="ECO:0000259" key="8">
    <source>
        <dbReference type="Pfam" id="PF13087"/>
    </source>
</evidence>
<feature type="domain" description="DNA2/NAM7 helicase-like C-terminal" evidence="8">
    <location>
        <begin position="1375"/>
        <end position="1573"/>
    </location>
</feature>
<dbReference type="Pfam" id="PF13087">
    <property type="entry name" value="AAA_12"/>
    <property type="match status" value="1"/>
</dbReference>
<dbReference type="InterPro" id="IPR027417">
    <property type="entry name" value="P-loop_NTPase"/>
</dbReference>
<keyword evidence="2" id="KW-0547">Nucleotide-binding</keyword>
<evidence type="ECO:0000259" key="7">
    <source>
        <dbReference type="Pfam" id="PF13086"/>
    </source>
</evidence>
<dbReference type="InterPro" id="IPR041679">
    <property type="entry name" value="DNA2/NAM7-like_C"/>
</dbReference>
<keyword evidence="3" id="KW-0378">Hydrolase</keyword>
<accession>A0A5C0ARA2</accession>
<dbReference type="InterPro" id="IPR041677">
    <property type="entry name" value="DNA2/NAM7_AAA_11"/>
</dbReference>
<name>A0A5C0ARA2_9BURK</name>
<evidence type="ECO:0000256" key="6">
    <source>
        <dbReference type="SAM" id="MobiDB-lite"/>
    </source>
</evidence>
<dbReference type="FunFam" id="3.40.50.300:FF:002063">
    <property type="entry name" value="DNA helicase related protein"/>
    <property type="match status" value="1"/>
</dbReference>
<dbReference type="InterPro" id="IPR049468">
    <property type="entry name" value="Restrct_endonuc-II-like_dom"/>
</dbReference>
<dbReference type="InterPro" id="IPR050534">
    <property type="entry name" value="Coronavir_polyprotein_1ab"/>
</dbReference>
<dbReference type="KEGG" id="pacr:FXN63_01465"/>
<reference evidence="10 11" key="1">
    <citation type="submission" date="2019-08" db="EMBL/GenBank/DDBJ databases">
        <title>Amphibian skin-associated Pigmentiphaga: genome sequence and occurrence across geography and hosts.</title>
        <authorList>
            <person name="Bletz M.C."/>
            <person name="Bunk B."/>
            <person name="Sproeer C."/>
            <person name="Biwer P."/>
            <person name="Reiter S."/>
            <person name="Rabemananjara F.C.E."/>
            <person name="Schulz S."/>
            <person name="Overmann J."/>
            <person name="Vences M."/>
        </authorList>
    </citation>
    <scope>NUCLEOTIDE SEQUENCE [LARGE SCALE GENOMIC DNA]</scope>
    <source>
        <strain evidence="10 11">Mada1488</strain>
    </source>
</reference>
<evidence type="ECO:0000256" key="5">
    <source>
        <dbReference type="ARBA" id="ARBA00022840"/>
    </source>
</evidence>
<proteinExistence type="inferred from homology"/>
<feature type="domain" description="DNA2/NAM7 helicase helicase" evidence="7">
    <location>
        <begin position="1314"/>
        <end position="1356"/>
    </location>
</feature>
<dbReference type="Pfam" id="PF13086">
    <property type="entry name" value="AAA_11"/>
    <property type="match status" value="1"/>
</dbReference>
<dbReference type="PANTHER" id="PTHR43788">
    <property type="entry name" value="DNA2/NAM7 HELICASE FAMILY MEMBER"/>
    <property type="match status" value="1"/>
</dbReference>
<sequence length="1787" mass="194689">MSSIKIEGTLAGKIGFASHQNAVPVLRELQVVNDSQTDYRDLVLELVASPPFLAPKSWRFDHLPKGASVHVHDRDVKFDATYLSGLGESLTGEITLRLVRGGKTDASETTAAEVLATRTYPVEVLAQNEWGGVNSMPELLAAFAMPNDPAVDRVLKAASNVLRRAGKNDSIDGYNGQSRTRTWEIASALWSAVCGFKLSYALPPASFETEGQKIRTPGTILEGGVATCLDTALLFAAALEQAGLNALIVITKGHAFAGVWLQPQEFSQLITDEVSVVRKRLDLKELLVFETTLATRAPAPSFSEAVADAQRQINDDDFMLALDIHRARMQRIRPLALASTLPAGTGEEAVSAAEALEEAPILPGFDVDTAPVADTPAGKLTLWQRKLLDLTTRNRLLHLPEGAKAIRLVCPEPAALEDRLADGKRIRIVAMPDLEAGGRDAALYEQQNRENLRDAYALTAIGRGEVVSTLEKTKLEAALVDMYRKSRSDLDEGGANTLFLAMGFLQWKKTPDDPKSYSAPLILLPVKLERKSALSGVTLSLLEDEPRFNLTLLELLRHDFELVIPGLDGELPTDGNGIDIEGIWNTVRRAVRDVPGFEVTSELVLGTFSFAKYLMWKDLADRSAQLLQSPLVRHLLGRSDAGGEGFVSTGEFPRPEELDTKIDVANLFTPLPADSSQLAAVVASANGCDFVLDGPPGTGKSQTIANMIAHNLAMGRRVLFVAEKMAALDVVNRRLEEKGLGEFCLELHSSKTSKVEVLKQLERAWDTRDTLTAEQWAAEAAEVQRLRDKLNGVVGTLHKRWPNGLSAYQAIGRVVRDANESTPRLSWPDGTQHDAAALAQLRDVARRLDLNRVAAQNLSATFGLVTRSDWSNGWQASLVTAAHDVPPAIDALEAAREQVLSATRLPLPAASVEQLLVLGNLLLDAHGVDLSFAFAPDMKAKVAAARRAMELLATYQRTEQGLSVRYAPETSRRLPIEQFEQDWTAASGKFWFFATLAKKKVAQALAAQGGTAGVPDPTSDLPKLKQLRALLVELDSLNASLTGMPGWSGLASDTARMASVLDLAERLRPSLSALASSPEHLVELRRATARLVVEANDLLGPDGKLAIGLQRLKTAQDTYAAMATRFMELATGDTMLPDDVQALRAAALAVTSQATQLKAWCDWRRVRADALALGLSPLVDALIGQSLADGSAADAFETAYARWFASEVIDSEPLLRNFVPAEHMSDIESYRQLDDRLSGLSVRYIRAKLCGLIPSKNEIGKQGGFGILKHELQKSRRHKPLRQLAAEMGDAMSKLAPCMLMSPLSIAQYLPPDQALFDLVIFDEASQISPWDAIGSIARGKQVVIAGDPRQMPPTSFFARGPNASEDDVEEDMESILDECLGAGVPSHSLSWHYRSRHESLIAFSNHRYYDGKLITFPASETRASAVEWRRVQGVYAKGRGRYNQLEAEAMVAETVRRLLDPAFTGAGRSIGIITLNTDQQKLVTDLLDRARQQYPEIEPYFQEDQREPVVVKNLETVQGDERDLIMLGIGYGPTEAGSGSMSMNFGPLNKEGGWRRLNVAVTRARREMLVFSSFDPSMVDLNRTGARAVRDLKHFIEFAQRGPRALAEAVQGSVGGYDSPFEEAVANGLRDKGWQVVPQIGVSRFRIDLGIVHPDRPGDYLVGIECDGAAYHSAATARDRDKVRSGVLQGLGWKLLRLWSTDWWVDKAGALNRLHADIEALLVISRAEAAVPPPAVVATPVLDFAGVTGQVTTDEDEVEAEVDTDADALTTPDAVVQPSATDDSKR</sequence>
<organism evidence="10 11">
    <name type="scientific">Pigmentiphaga aceris</name>
    <dbReference type="NCBI Taxonomy" id="1940612"/>
    <lineage>
        <taxon>Bacteria</taxon>
        <taxon>Pseudomonadati</taxon>
        <taxon>Pseudomonadota</taxon>
        <taxon>Betaproteobacteria</taxon>
        <taxon>Burkholderiales</taxon>
        <taxon>Alcaligenaceae</taxon>
        <taxon>Pigmentiphaga</taxon>
    </lineage>
</organism>
<dbReference type="InterPro" id="IPR047187">
    <property type="entry name" value="SF1_C_Upf1"/>
</dbReference>
<dbReference type="FunFam" id="3.40.960.10:FF:000002">
    <property type="entry name" value="DNA helicase related protein"/>
    <property type="match status" value="1"/>
</dbReference>
<dbReference type="Pfam" id="PF18741">
    <property type="entry name" value="MTES_1575"/>
    <property type="match status" value="1"/>
</dbReference>
<dbReference type="EMBL" id="CP043046">
    <property type="protein sequence ID" value="QEI04652.1"/>
    <property type="molecule type" value="Genomic_DNA"/>
</dbReference>
<evidence type="ECO:0000256" key="2">
    <source>
        <dbReference type="ARBA" id="ARBA00022741"/>
    </source>
</evidence>
<dbReference type="SUPFAM" id="SSF52540">
    <property type="entry name" value="P-loop containing nucleoside triphosphate hydrolases"/>
    <property type="match status" value="1"/>
</dbReference>
<evidence type="ECO:0000256" key="1">
    <source>
        <dbReference type="ARBA" id="ARBA00007913"/>
    </source>
</evidence>
<dbReference type="Proteomes" id="UP000325161">
    <property type="component" value="Chromosome"/>
</dbReference>
<dbReference type="GO" id="GO:0043139">
    <property type="term" value="F:5'-3' DNA helicase activity"/>
    <property type="evidence" value="ECO:0007669"/>
    <property type="project" value="TreeGrafter"/>
</dbReference>
<dbReference type="Gene3D" id="3.40.50.300">
    <property type="entry name" value="P-loop containing nucleotide triphosphate hydrolases"/>
    <property type="match status" value="3"/>
</dbReference>
<feature type="domain" description="Restriction endonuclease type II-like" evidence="9">
    <location>
        <begin position="1622"/>
        <end position="1719"/>
    </location>
</feature>
<dbReference type="RefSeq" id="WP_148812162.1">
    <property type="nucleotide sequence ID" value="NZ_CP043046.1"/>
</dbReference>
<evidence type="ECO:0000256" key="4">
    <source>
        <dbReference type="ARBA" id="ARBA00022806"/>
    </source>
</evidence>
<dbReference type="OrthoDB" id="9757917at2"/>
<dbReference type="Gene3D" id="3.40.960.10">
    <property type="entry name" value="VSR Endonuclease"/>
    <property type="match status" value="1"/>
</dbReference>